<keyword evidence="6" id="KW-0378">Hydrolase</keyword>
<name>A0A8W7PBI3_ANOCL</name>
<dbReference type="InterPro" id="IPR050821">
    <property type="entry name" value="Cytosolic_carboxypeptidase"/>
</dbReference>
<comment type="cofactor">
    <cofactor evidence="1">
        <name>Zn(2+)</name>
        <dbReference type="ChEBI" id="CHEBI:29105"/>
    </cofactor>
</comment>
<evidence type="ECO:0000256" key="2">
    <source>
        <dbReference type="ARBA" id="ARBA00005988"/>
    </source>
</evidence>
<evidence type="ECO:0000259" key="11">
    <source>
        <dbReference type="PROSITE" id="PS52035"/>
    </source>
</evidence>
<keyword evidence="8" id="KW-0482">Metalloprotease</keyword>
<feature type="active site" description="Proton donor/acceptor" evidence="9">
    <location>
        <position position="532"/>
    </location>
</feature>
<dbReference type="PROSITE" id="PS52035">
    <property type="entry name" value="PEPTIDASE_M14"/>
    <property type="match status" value="1"/>
</dbReference>
<keyword evidence="5" id="KW-0479">Metal-binding</keyword>
<dbReference type="InterPro" id="IPR040626">
    <property type="entry name" value="Pepdidase_M14_N"/>
</dbReference>
<dbReference type="VEuPathDB" id="VectorBase:ACON2_032820"/>
<dbReference type="GO" id="GO:0004181">
    <property type="term" value="F:metallocarboxypeptidase activity"/>
    <property type="evidence" value="ECO:0007669"/>
    <property type="project" value="InterPro"/>
</dbReference>
<dbReference type="Pfam" id="PF18027">
    <property type="entry name" value="Pepdidase_M14_N"/>
    <property type="match status" value="1"/>
</dbReference>
<feature type="compositionally biased region" description="Polar residues" evidence="10">
    <location>
        <begin position="104"/>
        <end position="117"/>
    </location>
</feature>
<keyword evidence="4" id="KW-0645">Protease</keyword>
<dbReference type="PANTHER" id="PTHR12756:SF45">
    <property type="entry name" value="CYTOSOLIC CARBOXYPEPTIDASE NNA1"/>
    <property type="match status" value="1"/>
</dbReference>
<dbReference type="Proteomes" id="UP000075882">
    <property type="component" value="Unassembled WGS sequence"/>
</dbReference>
<evidence type="ECO:0000256" key="9">
    <source>
        <dbReference type="PROSITE-ProRule" id="PRU01379"/>
    </source>
</evidence>
<dbReference type="Gene3D" id="2.60.40.3120">
    <property type="match status" value="1"/>
</dbReference>
<protein>
    <recommendedName>
        <fullName evidence="11">Peptidase M14 domain-containing protein</fullName>
    </recommendedName>
</protein>
<evidence type="ECO:0000256" key="6">
    <source>
        <dbReference type="ARBA" id="ARBA00022801"/>
    </source>
</evidence>
<keyword evidence="7" id="KW-0862">Zinc</keyword>
<feature type="region of interest" description="Disordered" evidence="10">
    <location>
        <begin position="92"/>
        <end position="217"/>
    </location>
</feature>
<keyword evidence="3" id="KW-0121">Carboxypeptidase</keyword>
<sequence>LPVDDEVTQPEPEPVPCPGKGGGSVLRQLRQLRRRLQRTLLQWEASEYVDRDYSYEEMNDAGEILPYDEENQIVHQVVEESPTPDRELVAMHLRKRASAGGASSEGNVQKQVDSSTVCDREAVSSSPDSDRDGCQPLRHVDSTSSTNNDKNNNNNNNNSDESDDSDGEQTGSSPAVPASMTKTTTNRTPDLCPQFSRSTVGGSKAQPAAHPTPLDPDDLVFESRFESGNLGRAIKITPTYYELYLRPDMYTNRHTQWFYFQVKNTKAKVVYSSFTLSFNIEFKYDGDTVYFAHSYPYTYSDLQDYLMCIQRNPVKSKFCKLRLLCRSLAGNNVYYLTVTAPTTHEDDNQKKKKAVIITARVHPGESPSSWMMKGLMDFITGDSYVAKKLRHKFIFKLVPMLNPDGVIVGNTRSSLTGRDLNRQYRTVIRETYPSIWNTKAMIRRLMEDCGVAMYCDMHAHSRKHNVFIYGCENLKRHPDRRLLEQVFPLMLHKNVADKFSFENCKFKVQKNKEGTGRIVVWVLGVTNSYTLEASFGGSTMGGRAGTHFSTADYEHIGRAYCETLMDYYDDNPIKRGYRQLVRKYLWYILHLHNPDGSPPSEGAINMKLRQFTRIPVPRTADEMEAQREERKQEDLERLEKRRKLSVTRPCSYYPLREKPEKPFLFNWRNWFWP</sequence>
<dbReference type="InterPro" id="IPR000834">
    <property type="entry name" value="Peptidase_M14"/>
</dbReference>
<dbReference type="AlphaFoldDB" id="A0A8W7PBI3"/>
<evidence type="ECO:0000256" key="3">
    <source>
        <dbReference type="ARBA" id="ARBA00022645"/>
    </source>
</evidence>
<feature type="domain" description="Peptidase M14" evidence="11">
    <location>
        <begin position="295"/>
        <end position="568"/>
    </location>
</feature>
<evidence type="ECO:0000256" key="4">
    <source>
        <dbReference type="ARBA" id="ARBA00022670"/>
    </source>
</evidence>
<dbReference type="SUPFAM" id="SSF53187">
    <property type="entry name" value="Zn-dependent exopeptidases"/>
    <property type="match status" value="1"/>
</dbReference>
<evidence type="ECO:0000313" key="12">
    <source>
        <dbReference type="EnsemblMetazoa" id="ACOM028956-PA.1"/>
    </source>
</evidence>
<feature type="compositionally biased region" description="Low complexity" evidence="10">
    <location>
        <begin position="142"/>
        <end position="159"/>
    </location>
</feature>
<dbReference type="PANTHER" id="PTHR12756">
    <property type="entry name" value="CYTOSOLIC CARBOXYPEPTIDASE"/>
    <property type="match status" value="1"/>
</dbReference>
<evidence type="ECO:0000256" key="10">
    <source>
        <dbReference type="SAM" id="MobiDB-lite"/>
    </source>
</evidence>
<dbReference type="GO" id="GO:0006508">
    <property type="term" value="P:proteolysis"/>
    <property type="evidence" value="ECO:0007669"/>
    <property type="project" value="UniProtKB-KW"/>
</dbReference>
<reference evidence="12" key="1">
    <citation type="submission" date="2022-08" db="UniProtKB">
        <authorList>
            <consortium name="EnsemblMetazoa"/>
        </authorList>
    </citation>
    <scope>IDENTIFICATION</scope>
</reference>
<dbReference type="Gene3D" id="3.40.630.10">
    <property type="entry name" value="Zn peptidases"/>
    <property type="match status" value="1"/>
</dbReference>
<dbReference type="Pfam" id="PF00246">
    <property type="entry name" value="Peptidase_M14"/>
    <property type="match status" value="1"/>
</dbReference>
<evidence type="ECO:0000256" key="1">
    <source>
        <dbReference type="ARBA" id="ARBA00001947"/>
    </source>
</evidence>
<evidence type="ECO:0000256" key="8">
    <source>
        <dbReference type="ARBA" id="ARBA00023049"/>
    </source>
</evidence>
<dbReference type="FunFam" id="3.40.630.10:FF:000011">
    <property type="entry name" value="cytosolic carboxypeptidase 2 isoform X1"/>
    <property type="match status" value="1"/>
</dbReference>
<comment type="similarity">
    <text evidence="2 9">Belongs to the peptidase M14 family.</text>
</comment>
<evidence type="ECO:0000256" key="7">
    <source>
        <dbReference type="ARBA" id="ARBA00022833"/>
    </source>
</evidence>
<proteinExistence type="inferred from homology"/>
<dbReference type="EnsemblMetazoa" id="ACOM028956-RA">
    <property type="protein sequence ID" value="ACOM028956-PA.1"/>
    <property type="gene ID" value="ACOM028956"/>
</dbReference>
<feature type="region of interest" description="Disordered" evidence="10">
    <location>
        <begin position="1"/>
        <end position="24"/>
    </location>
</feature>
<organism evidence="12">
    <name type="scientific">Anopheles coluzzii</name>
    <name type="common">African malaria mosquito</name>
    <dbReference type="NCBI Taxonomy" id="1518534"/>
    <lineage>
        <taxon>Eukaryota</taxon>
        <taxon>Metazoa</taxon>
        <taxon>Ecdysozoa</taxon>
        <taxon>Arthropoda</taxon>
        <taxon>Hexapoda</taxon>
        <taxon>Insecta</taxon>
        <taxon>Pterygota</taxon>
        <taxon>Neoptera</taxon>
        <taxon>Endopterygota</taxon>
        <taxon>Diptera</taxon>
        <taxon>Nematocera</taxon>
        <taxon>Culicoidea</taxon>
        <taxon>Culicidae</taxon>
        <taxon>Anophelinae</taxon>
        <taxon>Anopheles</taxon>
    </lineage>
</organism>
<dbReference type="CDD" id="cd06907">
    <property type="entry name" value="M14_AGBL2-3_like"/>
    <property type="match status" value="1"/>
</dbReference>
<evidence type="ECO:0000256" key="5">
    <source>
        <dbReference type="ARBA" id="ARBA00022723"/>
    </source>
</evidence>
<accession>A0A8W7PBI3</accession>
<feature type="compositionally biased region" description="Basic and acidic residues" evidence="10">
    <location>
        <begin position="118"/>
        <end position="141"/>
    </location>
</feature>
<dbReference type="GO" id="GO:0008270">
    <property type="term" value="F:zinc ion binding"/>
    <property type="evidence" value="ECO:0007669"/>
    <property type="project" value="InterPro"/>
</dbReference>